<evidence type="ECO:0000313" key="6">
    <source>
        <dbReference type="EMBL" id="BDT63136.1"/>
    </source>
</evidence>
<keyword evidence="3" id="KW-0479">Metal-binding</keyword>
<evidence type="ECO:0000256" key="2">
    <source>
        <dbReference type="ARBA" id="ARBA00022863"/>
    </source>
</evidence>
<feature type="domain" description="RING-type" evidence="5">
    <location>
        <begin position="875"/>
        <end position="930"/>
    </location>
</feature>
<dbReference type="SUPFAM" id="SSF57850">
    <property type="entry name" value="RING/U-box"/>
    <property type="match status" value="1"/>
</dbReference>
<feature type="compositionally biased region" description="Low complexity" evidence="4">
    <location>
        <begin position="156"/>
        <end position="175"/>
    </location>
</feature>
<evidence type="ECO:0000259" key="5">
    <source>
        <dbReference type="PROSITE" id="PS50089"/>
    </source>
</evidence>
<name>A0A9C7C730_9VIRU</name>
<dbReference type="InterPro" id="IPR036770">
    <property type="entry name" value="Ankyrin_rpt-contain_sf"/>
</dbReference>
<accession>A0A9C7C730</accession>
<dbReference type="GO" id="GO:0085034">
    <property type="term" value="P:symbiont-mediated suppression of host NF-kappaB cascade"/>
    <property type="evidence" value="ECO:0007669"/>
    <property type="project" value="UniProtKB-KW"/>
</dbReference>
<dbReference type="Pfam" id="PF12796">
    <property type="entry name" value="Ank_2"/>
    <property type="match status" value="1"/>
</dbReference>
<evidence type="ECO:0000256" key="4">
    <source>
        <dbReference type="SAM" id="MobiDB-lite"/>
    </source>
</evidence>
<keyword evidence="3" id="KW-0863">Zinc-finger</keyword>
<evidence type="ECO:0000256" key="1">
    <source>
        <dbReference type="ARBA" id="ARBA00022581"/>
    </source>
</evidence>
<dbReference type="Gene3D" id="1.25.40.20">
    <property type="entry name" value="Ankyrin repeat-containing domain"/>
    <property type="match status" value="1"/>
</dbReference>
<sequence>MSCSGVQIKRLLNAEYGRDDAQSPRSEDFPRLQNKRAKRGLASNLAHAEFEMKLGAVPDSLSASRRRASPLLASVLLQLAQDPGNVAQMEVDGVSVVEHLAACRGSLQSIYEETKEDDGFVRASMLVGTFKLFFDKKSKWAAFDVPGENVTKENSGRLSVSTSSSASGSCSGSGSNERRDAMASPTKVTSRADFLASVRKIERRWVMLDDFLERTLESTTAIIRPLVSRVAMAMRDWLMKLLLSAARAHSLTAPTLGDSLGIADVRFCLSAVNDLNAGEFCEMIERGLFRVSTPRVGGGGLDVQLHVLSNNEVSLTDWQAQLGCRATAGPWKPKTYSCPYSPLGLSFKNSHRVRSFKKAVIGTLLRIVWAWSGEEVAAALDKDVRGPDGNPTTFSAENRADDLLALLERVKEPQTFVRLLRAWNANDEVLAQLVSRTARTAQHEYERALEGTQLKSSCSSSSGGGSGSGVTQILLRYAMVLSAFVGALTASGNAQRHLDILVDAIEDALFMKRGLDDKEFLGAAIQALKLIEKELPVERVKELARLCTGTRYGGRRHASWAVFTCVLETWPWLLDTYFDMQGNTLLALCIINLYPFMDSILWSSHSAKEKLNVETRDGLTPLMLAVDRASSDILTLLNHGADAWHINANHETVLHCAAASNNTFALRTLFIHSKTVGRMDELQRLVELRRKDDGVTAAMLASVRDNADAALVLASVYGARLDTRFGRSKWLTTPEAALLKRRKATLEMMAKRDLVPSPEVIRKSFEDGSLLEEEPLVASAGIFNYGRPSAFVKKNYESLDPSLRAKRRCQSWEGNKKGNRFSVSLSDLTWALFNKKNPHVDKQTWVSWMLLNDQSEFNRTISELNKYLDFNQDACSICLDGWKGRSSVLTTCGHRFHLTCWDAYCQTDTLKCSCSGKKFPCCRKMCPCCRTMAFLTDKNRHVRTYYEPPPVDTACASVPRVSMMRRGCLFSFLVNGAWVKEEDLP</sequence>
<dbReference type="EMBL" id="LC738881">
    <property type="protein sequence ID" value="BDT63136.1"/>
    <property type="molecule type" value="Genomic_DNA"/>
</dbReference>
<keyword evidence="1" id="KW-0945">Host-virus interaction</keyword>
<reference evidence="6" key="1">
    <citation type="submission" date="2022-10" db="EMBL/GenBank/DDBJ databases">
        <title>Genome sequences of endogenous nimaviruses in decapod crustaceans.</title>
        <authorList>
            <person name="Kawato S."/>
            <person name="Nozaki R."/>
            <person name="Kondo H."/>
            <person name="Hirono I."/>
        </authorList>
    </citation>
    <scope>NUCLEOTIDE SEQUENCE</scope>
    <source>
        <strain evidence="6">Fukuoka2019</strain>
    </source>
</reference>
<dbReference type="Gene3D" id="3.30.40.10">
    <property type="entry name" value="Zinc/RING finger domain, C3HC4 (zinc finger)"/>
    <property type="match status" value="1"/>
</dbReference>
<dbReference type="CDD" id="cd16448">
    <property type="entry name" value="RING-H2"/>
    <property type="match status" value="1"/>
</dbReference>
<evidence type="ECO:0000256" key="3">
    <source>
        <dbReference type="PROSITE-ProRule" id="PRU00175"/>
    </source>
</evidence>
<organism evidence="6">
    <name type="scientific">Sicyonia whispovirus</name>
    <dbReference type="NCBI Taxonomy" id="2984283"/>
    <lineage>
        <taxon>Viruses</taxon>
        <taxon>Viruses incertae sedis</taxon>
        <taxon>Naldaviricetes</taxon>
        <taxon>Nimaviridae</taxon>
        <taxon>Whispovirus</taxon>
    </lineage>
</organism>
<dbReference type="InterPro" id="IPR001841">
    <property type="entry name" value="Znf_RING"/>
</dbReference>
<dbReference type="InterPro" id="IPR002110">
    <property type="entry name" value="Ankyrin_rpt"/>
</dbReference>
<proteinExistence type="predicted"/>
<keyword evidence="3" id="KW-0862">Zinc</keyword>
<feature type="region of interest" description="Disordered" evidence="4">
    <location>
        <begin position="153"/>
        <end position="185"/>
    </location>
</feature>
<dbReference type="GO" id="GO:0008270">
    <property type="term" value="F:zinc ion binding"/>
    <property type="evidence" value="ECO:0007669"/>
    <property type="project" value="UniProtKB-KW"/>
</dbReference>
<dbReference type="SUPFAM" id="SSF48403">
    <property type="entry name" value="Ankyrin repeat"/>
    <property type="match status" value="1"/>
</dbReference>
<keyword evidence="2" id="KW-1100">Inhibition of host NF-kappa-B by virus</keyword>
<dbReference type="InterPro" id="IPR013083">
    <property type="entry name" value="Znf_RING/FYVE/PHD"/>
</dbReference>
<protein>
    <submittedName>
        <fullName evidence="6">Wsv064-like protein</fullName>
    </submittedName>
</protein>
<dbReference type="PROSITE" id="PS50089">
    <property type="entry name" value="ZF_RING_2"/>
    <property type="match status" value="1"/>
</dbReference>